<evidence type="ECO:0000313" key="3">
    <source>
        <dbReference type="Proteomes" id="UP001329430"/>
    </source>
</evidence>
<evidence type="ECO:0000259" key="1">
    <source>
        <dbReference type="Pfam" id="PF09588"/>
    </source>
</evidence>
<accession>A0AAN7VJK1</accession>
<proteinExistence type="predicted"/>
<keyword evidence="3" id="KW-1185">Reference proteome</keyword>
<dbReference type="SUPFAM" id="SSF52980">
    <property type="entry name" value="Restriction endonuclease-like"/>
    <property type="match status" value="1"/>
</dbReference>
<feature type="domain" description="YqaJ viral recombinase" evidence="1">
    <location>
        <begin position="22"/>
        <end position="136"/>
    </location>
</feature>
<comment type="caution">
    <text evidence="2">The sequence shown here is derived from an EMBL/GenBank/DDBJ whole genome shotgun (WGS) entry which is preliminary data.</text>
</comment>
<dbReference type="EMBL" id="JAVRBK010000004">
    <property type="protein sequence ID" value="KAK5644984.1"/>
    <property type="molecule type" value="Genomic_DNA"/>
</dbReference>
<name>A0AAN7VJK1_9COLE</name>
<dbReference type="Proteomes" id="UP001329430">
    <property type="component" value="Chromosome 4"/>
</dbReference>
<protein>
    <recommendedName>
        <fullName evidence="1">YqaJ viral recombinase domain-containing protein</fullName>
    </recommendedName>
</protein>
<dbReference type="InterPro" id="IPR051703">
    <property type="entry name" value="NF-kappa-B_Signaling_Reg"/>
</dbReference>
<gene>
    <name evidence="2" type="ORF">RI129_006284</name>
</gene>
<dbReference type="PANTHER" id="PTHR46609">
    <property type="entry name" value="EXONUCLEASE, PHAGE-TYPE/RECB, C-TERMINAL DOMAIN-CONTAINING PROTEIN"/>
    <property type="match status" value="1"/>
</dbReference>
<evidence type="ECO:0000313" key="2">
    <source>
        <dbReference type="EMBL" id="KAK5644984.1"/>
    </source>
</evidence>
<dbReference type="InterPro" id="IPR011335">
    <property type="entry name" value="Restrct_endonuc-II-like"/>
</dbReference>
<dbReference type="Gene3D" id="3.90.320.10">
    <property type="match status" value="1"/>
</dbReference>
<dbReference type="Pfam" id="PF09588">
    <property type="entry name" value="YqaJ"/>
    <property type="match status" value="1"/>
</dbReference>
<sequence>MFGTVIKKKSYTPCHNIVKTCLIKNQVYSEAINYGHAKEHVAIQRFENKCNLKVEKSGLWVDLRFGFLGASPDGIIIGGDGILEVKCIYSARNLDTMEDVLKLKTICLEKKDSTLRLKRNHSYYYQIQGQLNITKKNICYFVVYINDKIDLFVEKITKDSNFWEEKMLPKLIDFYTNCIAPEIILNNIGQGKRCKDPLNILNAIKENEEKKKKMQP</sequence>
<dbReference type="InterPro" id="IPR011604">
    <property type="entry name" value="PDDEXK-like_dom_sf"/>
</dbReference>
<organism evidence="2 3">
    <name type="scientific">Pyrocoelia pectoralis</name>
    <dbReference type="NCBI Taxonomy" id="417401"/>
    <lineage>
        <taxon>Eukaryota</taxon>
        <taxon>Metazoa</taxon>
        <taxon>Ecdysozoa</taxon>
        <taxon>Arthropoda</taxon>
        <taxon>Hexapoda</taxon>
        <taxon>Insecta</taxon>
        <taxon>Pterygota</taxon>
        <taxon>Neoptera</taxon>
        <taxon>Endopterygota</taxon>
        <taxon>Coleoptera</taxon>
        <taxon>Polyphaga</taxon>
        <taxon>Elateriformia</taxon>
        <taxon>Elateroidea</taxon>
        <taxon>Lampyridae</taxon>
        <taxon>Lampyrinae</taxon>
        <taxon>Pyrocoelia</taxon>
    </lineage>
</organism>
<reference evidence="2 3" key="1">
    <citation type="journal article" date="2024" name="Insects">
        <title>An Improved Chromosome-Level Genome Assembly of the Firefly Pyrocoelia pectoralis.</title>
        <authorList>
            <person name="Fu X."/>
            <person name="Meyer-Rochow V.B."/>
            <person name="Ballantyne L."/>
            <person name="Zhu X."/>
        </authorList>
    </citation>
    <scope>NUCLEOTIDE SEQUENCE [LARGE SCALE GENOMIC DNA]</scope>
    <source>
        <strain evidence="2">XCY_ONT2</strain>
    </source>
</reference>
<dbReference type="GO" id="GO:0006281">
    <property type="term" value="P:DNA repair"/>
    <property type="evidence" value="ECO:0007669"/>
    <property type="project" value="UniProtKB-ARBA"/>
</dbReference>
<dbReference type="PANTHER" id="PTHR46609:SF8">
    <property type="entry name" value="YQAJ VIRAL RECOMBINASE DOMAIN-CONTAINING PROTEIN"/>
    <property type="match status" value="1"/>
</dbReference>
<dbReference type="AlphaFoldDB" id="A0AAN7VJK1"/>
<dbReference type="InterPro" id="IPR019080">
    <property type="entry name" value="YqaJ_viral_recombinase"/>
</dbReference>
<dbReference type="CDD" id="cd22343">
    <property type="entry name" value="PDDEXK_lambda_exonuclease-like"/>
    <property type="match status" value="1"/>
</dbReference>